<feature type="binding site" evidence="12">
    <location>
        <position position="41"/>
    </location>
    <ligand>
        <name>L-glutamate</name>
        <dbReference type="ChEBI" id="CHEBI:29985"/>
    </ligand>
</feature>
<dbReference type="InterPro" id="IPR015421">
    <property type="entry name" value="PyrdxlP-dep_Trfase_major"/>
</dbReference>
<proteinExistence type="inferred from homology"/>
<dbReference type="AlphaFoldDB" id="A0A2Z6E024"/>
<evidence type="ECO:0000256" key="7">
    <source>
        <dbReference type="ARBA" id="ARBA00022898"/>
    </source>
</evidence>
<dbReference type="UniPathway" id="UPA00135">
    <property type="reaction ID" value="UER00197"/>
</dbReference>
<evidence type="ECO:0000259" key="14">
    <source>
        <dbReference type="Pfam" id="PF00266"/>
    </source>
</evidence>
<dbReference type="Gene3D" id="3.90.1150.10">
    <property type="entry name" value="Aspartate Aminotransferase, domain 1"/>
    <property type="match status" value="1"/>
</dbReference>
<evidence type="ECO:0000256" key="9">
    <source>
        <dbReference type="ARBA" id="ARBA00023299"/>
    </source>
</evidence>
<evidence type="ECO:0000256" key="2">
    <source>
        <dbReference type="ARBA" id="ARBA00005099"/>
    </source>
</evidence>
<feature type="binding site" evidence="12">
    <location>
        <position position="200"/>
    </location>
    <ligand>
        <name>pyridoxal 5'-phosphate</name>
        <dbReference type="ChEBI" id="CHEBI:597326"/>
    </ligand>
</feature>
<evidence type="ECO:0000256" key="13">
    <source>
        <dbReference type="RuleBase" id="RU004505"/>
    </source>
</evidence>
<keyword evidence="5 12" id="KW-0028">Amino-acid biosynthesis</keyword>
<comment type="cofactor">
    <cofactor evidence="12">
        <name>pyridoxal 5'-phosphate</name>
        <dbReference type="ChEBI" id="CHEBI:597326"/>
    </cofactor>
    <text evidence="12">Binds 1 pyridoxal phosphate per subunit.</text>
</comment>
<comment type="similarity">
    <text evidence="3 12">Belongs to the class-V pyridoxal-phosphate-dependent aminotransferase family. SerC subfamily.</text>
</comment>
<evidence type="ECO:0000256" key="11">
    <source>
        <dbReference type="ARBA" id="ARBA00049007"/>
    </source>
</evidence>
<comment type="caution">
    <text evidence="12">Lacks conserved residue(s) required for the propagation of feature annotation.</text>
</comment>
<dbReference type="Gene3D" id="3.40.640.10">
    <property type="entry name" value="Type I PLP-dependent aspartate aminotransferase-like (Major domain)"/>
    <property type="match status" value="1"/>
</dbReference>
<dbReference type="RefSeq" id="WP_119335756.1">
    <property type="nucleotide sequence ID" value="NZ_AP018558.1"/>
</dbReference>
<evidence type="ECO:0000256" key="10">
    <source>
        <dbReference type="ARBA" id="ARBA00047630"/>
    </source>
</evidence>
<feature type="binding site" evidence="12">
    <location>
        <begin position="242"/>
        <end position="243"/>
    </location>
    <ligand>
        <name>pyridoxal 5'-phosphate</name>
        <dbReference type="ChEBI" id="CHEBI:597326"/>
    </ligand>
</feature>
<evidence type="ECO:0000256" key="1">
    <source>
        <dbReference type="ARBA" id="ARBA00004915"/>
    </source>
</evidence>
<feature type="binding site" evidence="12">
    <location>
        <position position="177"/>
    </location>
    <ligand>
        <name>pyridoxal 5'-phosphate</name>
        <dbReference type="ChEBI" id="CHEBI:597326"/>
    </ligand>
</feature>
<keyword evidence="4 12" id="KW-0032">Aminotransferase</keyword>
<comment type="pathway">
    <text evidence="2 12 13">Amino-acid biosynthesis; L-serine biosynthesis; L-serine from 3-phospho-D-glycerate: step 2/3.</text>
</comment>
<dbReference type="Pfam" id="PF00266">
    <property type="entry name" value="Aminotran_5"/>
    <property type="match status" value="1"/>
</dbReference>
<dbReference type="EMBL" id="AP018558">
    <property type="protein sequence ID" value="BBD78093.1"/>
    <property type="molecule type" value="Genomic_DNA"/>
</dbReference>
<dbReference type="Proteomes" id="UP000262004">
    <property type="component" value="Chromosome"/>
</dbReference>
<dbReference type="PIRSF" id="PIRSF000525">
    <property type="entry name" value="SerC"/>
    <property type="match status" value="1"/>
</dbReference>
<dbReference type="GO" id="GO:0030170">
    <property type="term" value="F:pyridoxal phosphate binding"/>
    <property type="evidence" value="ECO:0007669"/>
    <property type="project" value="UniProtKB-UniRule"/>
</dbReference>
<dbReference type="PROSITE" id="PS00595">
    <property type="entry name" value="AA_TRANSFER_CLASS_5"/>
    <property type="match status" value="1"/>
</dbReference>
<keyword evidence="9 12" id="KW-0718">Serine biosynthesis</keyword>
<accession>A0A2Z6E024</accession>
<dbReference type="PANTHER" id="PTHR43247:SF1">
    <property type="entry name" value="PHOSPHOSERINE AMINOTRANSFERASE"/>
    <property type="match status" value="1"/>
</dbReference>
<dbReference type="InterPro" id="IPR015424">
    <property type="entry name" value="PyrdxlP-dep_Trfase"/>
</dbReference>
<dbReference type="SUPFAM" id="SSF53383">
    <property type="entry name" value="PLP-dependent transferases"/>
    <property type="match status" value="1"/>
</dbReference>
<sequence length="366" mass="40112">MRVFNFSAGPATLPQPVLEQVQRELLDWHGIGSSLIEVSHRGPHFSAVRDEAEARLRQLLAIPDDYAVLFLQGGATLQFAQVAMNLLRGGSADYIVTGAWSQKAYREALRLAPALGGKVRLAGSTEESGFTRAPRADELDLDPNASYVHVCTNETIHGVEWLDLDAIAATGVPIVADMSSHLLSRPIDVRQFGLIYAGAQKNVGPAGVTIVIVRRDLINDPWVGTPSVMQYAAQDANQSMLNTPPTFAIYVANLVFAWLEAQGGVAAIETVNRRKAEKLYAAIDALPLYENRVEVPWRSRMNVPFRLRDESLNERFLHESDAAGLKYLKGHKMVGGMRASIYNAMPEEGVDALVAFLHDFAARHTA</sequence>
<keyword evidence="16" id="KW-1185">Reference proteome</keyword>
<comment type="catalytic activity">
    <reaction evidence="11 12 13">
        <text>O-phospho-L-serine + 2-oxoglutarate = 3-phosphooxypyruvate + L-glutamate</text>
        <dbReference type="Rhea" id="RHEA:14329"/>
        <dbReference type="ChEBI" id="CHEBI:16810"/>
        <dbReference type="ChEBI" id="CHEBI:18110"/>
        <dbReference type="ChEBI" id="CHEBI:29985"/>
        <dbReference type="ChEBI" id="CHEBI:57524"/>
        <dbReference type="EC" id="2.6.1.52"/>
    </reaction>
</comment>
<evidence type="ECO:0000313" key="16">
    <source>
        <dbReference type="Proteomes" id="UP000262004"/>
    </source>
</evidence>
<evidence type="ECO:0000256" key="3">
    <source>
        <dbReference type="ARBA" id="ARBA00006904"/>
    </source>
</evidence>
<dbReference type="NCBIfam" id="NF003764">
    <property type="entry name" value="PRK05355.1"/>
    <property type="match status" value="1"/>
</dbReference>
<reference evidence="15 16" key="1">
    <citation type="submission" date="2018-04" db="EMBL/GenBank/DDBJ databases">
        <title>Complete genome sequence of Hydrogenophilus thermoluteolus TH-1.</title>
        <authorList>
            <person name="Arai H."/>
        </authorList>
    </citation>
    <scope>NUCLEOTIDE SEQUENCE [LARGE SCALE GENOMIC DNA]</scope>
    <source>
        <strain evidence="15 16">TH-1</strain>
    </source>
</reference>
<dbReference type="GO" id="GO:0004648">
    <property type="term" value="F:O-phospho-L-serine:2-oxoglutarate aminotransferase activity"/>
    <property type="evidence" value="ECO:0007669"/>
    <property type="project" value="UniProtKB-UniRule"/>
</dbReference>
<keyword evidence="7 12" id="KW-0663">Pyridoxal phosphate</keyword>
<dbReference type="InterPro" id="IPR015422">
    <property type="entry name" value="PyrdxlP-dep_Trfase_small"/>
</dbReference>
<evidence type="ECO:0000256" key="4">
    <source>
        <dbReference type="ARBA" id="ARBA00022576"/>
    </source>
</evidence>
<dbReference type="GO" id="GO:0006564">
    <property type="term" value="P:L-serine biosynthetic process"/>
    <property type="evidence" value="ECO:0007669"/>
    <property type="project" value="UniProtKB-UniRule"/>
</dbReference>
<feature type="binding site" evidence="12">
    <location>
        <begin position="75"/>
        <end position="76"/>
    </location>
    <ligand>
        <name>pyridoxal 5'-phosphate</name>
        <dbReference type="ChEBI" id="CHEBI:597326"/>
    </ligand>
</feature>
<dbReference type="UniPathway" id="UPA00244">
    <property type="reaction ID" value="UER00311"/>
</dbReference>
<comment type="catalytic activity">
    <reaction evidence="10 12">
        <text>4-(phosphooxy)-L-threonine + 2-oxoglutarate = (R)-3-hydroxy-2-oxo-4-phosphooxybutanoate + L-glutamate</text>
        <dbReference type="Rhea" id="RHEA:16573"/>
        <dbReference type="ChEBI" id="CHEBI:16810"/>
        <dbReference type="ChEBI" id="CHEBI:29985"/>
        <dbReference type="ChEBI" id="CHEBI:58452"/>
        <dbReference type="ChEBI" id="CHEBI:58538"/>
        <dbReference type="EC" id="2.6.1.52"/>
    </reaction>
</comment>
<comment type="subunit">
    <text evidence="12">Homodimer.</text>
</comment>
<comment type="subcellular location">
    <subcellularLocation>
        <location evidence="12">Cytoplasm</location>
    </subcellularLocation>
</comment>
<comment type="pathway">
    <text evidence="1 12">Cofactor biosynthesis; pyridoxine 5'-phosphate biosynthesis; pyridoxine 5'-phosphate from D-erythrose 4-phosphate: step 3/5.</text>
</comment>
<evidence type="ECO:0000313" key="15">
    <source>
        <dbReference type="EMBL" id="BBD78093.1"/>
    </source>
</evidence>
<dbReference type="HAMAP" id="MF_00160">
    <property type="entry name" value="SerC_aminotrans_5"/>
    <property type="match status" value="1"/>
</dbReference>
<comment type="function">
    <text evidence="12">Catalyzes the reversible conversion of 3-phosphohydroxypyruvate to phosphoserine and of 3-hydroxy-2-oxo-4-phosphonooxybutanoate to phosphohydroxythreonine.</text>
</comment>
<keyword evidence="6 12" id="KW-0808">Transferase</keyword>
<dbReference type="InterPro" id="IPR000192">
    <property type="entry name" value="Aminotrans_V_dom"/>
</dbReference>
<dbReference type="FunFam" id="3.90.1150.10:FF:000006">
    <property type="entry name" value="Phosphoserine aminotransferase"/>
    <property type="match status" value="1"/>
</dbReference>
<feature type="binding site" evidence="12">
    <location>
        <position position="155"/>
    </location>
    <ligand>
        <name>pyridoxal 5'-phosphate</name>
        <dbReference type="ChEBI" id="CHEBI:597326"/>
    </ligand>
</feature>
<evidence type="ECO:0000256" key="6">
    <source>
        <dbReference type="ARBA" id="ARBA00022679"/>
    </source>
</evidence>
<feature type="binding site" evidence="12">
    <location>
        <position position="100"/>
    </location>
    <ligand>
        <name>pyridoxal 5'-phosphate</name>
        <dbReference type="ChEBI" id="CHEBI:597326"/>
    </ligand>
</feature>
<dbReference type="FunFam" id="3.40.640.10:FF:000010">
    <property type="entry name" value="Phosphoserine aminotransferase"/>
    <property type="match status" value="1"/>
</dbReference>
<evidence type="ECO:0000256" key="8">
    <source>
        <dbReference type="ARBA" id="ARBA00023096"/>
    </source>
</evidence>
<feature type="modified residue" description="N6-(pyridoxal phosphate)lysine" evidence="12">
    <location>
        <position position="201"/>
    </location>
</feature>
<feature type="domain" description="Aminotransferase class V" evidence="14">
    <location>
        <begin position="3"/>
        <end position="353"/>
    </location>
</feature>
<dbReference type="EC" id="2.6.1.52" evidence="12"/>
<dbReference type="InterPro" id="IPR020578">
    <property type="entry name" value="Aminotrans_V_PyrdxlP_BS"/>
</dbReference>
<dbReference type="InterPro" id="IPR022278">
    <property type="entry name" value="Pser_aminoTfrase"/>
</dbReference>
<dbReference type="GO" id="GO:0008615">
    <property type="term" value="P:pyridoxine biosynthetic process"/>
    <property type="evidence" value="ECO:0007669"/>
    <property type="project" value="UniProtKB-UniRule"/>
</dbReference>
<gene>
    <name evidence="12" type="primary">serC</name>
    <name evidence="15" type="ORF">HPTL_1837</name>
</gene>
<dbReference type="PANTHER" id="PTHR43247">
    <property type="entry name" value="PHOSPHOSERINE AMINOTRANSFERASE"/>
    <property type="match status" value="1"/>
</dbReference>
<dbReference type="NCBIfam" id="TIGR01364">
    <property type="entry name" value="serC_1"/>
    <property type="match status" value="1"/>
</dbReference>
<protein>
    <recommendedName>
        <fullName evidence="12">Phosphoserine aminotransferase</fullName>
        <ecNumber evidence="12">2.6.1.52</ecNumber>
    </recommendedName>
    <alternativeName>
        <fullName evidence="12">Phosphohydroxythreonine aminotransferase</fullName>
        <shortName evidence="12">PSAT</shortName>
    </alternativeName>
</protein>
<evidence type="ECO:0000256" key="5">
    <source>
        <dbReference type="ARBA" id="ARBA00022605"/>
    </source>
</evidence>
<name>A0A2Z6E024_HYDTE</name>
<evidence type="ECO:0000256" key="12">
    <source>
        <dbReference type="HAMAP-Rule" id="MF_00160"/>
    </source>
</evidence>
<organism evidence="15 16">
    <name type="scientific">Hydrogenophilus thermoluteolus</name>
    <name type="common">Pseudomonas hydrogenothermophila</name>
    <dbReference type="NCBI Taxonomy" id="297"/>
    <lineage>
        <taxon>Bacteria</taxon>
        <taxon>Pseudomonadati</taxon>
        <taxon>Pseudomonadota</taxon>
        <taxon>Hydrogenophilia</taxon>
        <taxon>Hydrogenophilales</taxon>
        <taxon>Hydrogenophilaceae</taxon>
        <taxon>Hydrogenophilus</taxon>
    </lineage>
</organism>
<dbReference type="KEGG" id="htl:HPTL_1837"/>
<dbReference type="OrthoDB" id="9809412at2"/>
<dbReference type="GO" id="GO:0005737">
    <property type="term" value="C:cytoplasm"/>
    <property type="evidence" value="ECO:0007669"/>
    <property type="project" value="UniProtKB-SubCell"/>
</dbReference>
<keyword evidence="12" id="KW-0963">Cytoplasm</keyword>
<keyword evidence="8 12" id="KW-0664">Pyridoxine biosynthesis</keyword>